<dbReference type="EMBL" id="AP013068">
    <property type="protein sequence ID" value="BAN47673.1"/>
    <property type="molecule type" value="Genomic_DNA"/>
</dbReference>
<reference evidence="1 2" key="1">
    <citation type="journal article" date="2013" name="Genome Announc.">
        <title>Complete Genome Sequence of the Carbazole Degrader Pseudomonas resinovorans Strain CA10 (NBRC 106553).</title>
        <authorList>
            <person name="Shintani M."/>
            <person name="Hosoyama A."/>
            <person name="Ohji S."/>
            <person name="Tsuchikane K."/>
            <person name="Takarada H."/>
            <person name="Yamazoe A."/>
            <person name="Fujita N."/>
            <person name="Nojiri H."/>
        </authorList>
    </citation>
    <scope>NUCLEOTIDE SEQUENCE [LARGE SCALE GENOMIC DNA]</scope>
    <source>
        <strain evidence="1 2">NBRC 106553</strain>
    </source>
</reference>
<dbReference type="HOGENOM" id="CLU_163812_0_0_6"/>
<organism evidence="1 2">
    <name type="scientific">Metapseudomonas resinovorans NBRC 106553</name>
    <dbReference type="NCBI Taxonomy" id="1245471"/>
    <lineage>
        <taxon>Bacteria</taxon>
        <taxon>Pseudomonadati</taxon>
        <taxon>Pseudomonadota</taxon>
        <taxon>Gammaproteobacteria</taxon>
        <taxon>Pseudomonadales</taxon>
        <taxon>Pseudomonadaceae</taxon>
        <taxon>Metapseudomonas</taxon>
    </lineage>
</organism>
<evidence type="ECO:0000313" key="1">
    <source>
        <dbReference type="EMBL" id="BAN47673.1"/>
    </source>
</evidence>
<dbReference type="eggNOG" id="ENOG502ZI61">
    <property type="taxonomic scope" value="Bacteria"/>
</dbReference>
<dbReference type="AlphaFoldDB" id="S6APQ1"/>
<proteinExistence type="predicted"/>
<dbReference type="RefSeq" id="WP_016491873.1">
    <property type="nucleotide sequence ID" value="NC_021499.1"/>
</dbReference>
<gene>
    <name evidence="1" type="ORF">PCA10_19410</name>
</gene>
<name>S6APQ1_METRE</name>
<dbReference type="KEGG" id="pre:PCA10_19410"/>
<sequence length="121" mass="13980">MSKIIQAINVMISNSSRITDVVGGYTDSEYFFIYDGKHKWSMLIGNGGAYYLHFYPGDQDLNHIAVLDEDEWDRFTKRVSYNTRDLADKEAIDSFRELYSILKEKAYGMDEVLSDIIDSDL</sequence>
<dbReference type="STRING" id="1245471.PCA10_19410"/>
<keyword evidence="2" id="KW-1185">Reference proteome</keyword>
<dbReference type="Proteomes" id="UP000015503">
    <property type="component" value="Chromosome"/>
</dbReference>
<dbReference type="OrthoDB" id="6992686at2"/>
<evidence type="ECO:0000313" key="2">
    <source>
        <dbReference type="Proteomes" id="UP000015503"/>
    </source>
</evidence>
<accession>S6APQ1</accession>
<protein>
    <submittedName>
        <fullName evidence="1">Uncharacterized protein</fullName>
    </submittedName>
</protein>